<sequence>MLAATASERLYWLVRDGLALSEEVQAVSQPWRKAGRADLTTSAVQERLAAYVTALMDALG</sequence>
<comment type="caution">
    <text evidence="1">The sequence shown here is derived from an EMBL/GenBank/DDBJ whole genome shotgun (WGS) entry which is preliminary data.</text>
</comment>
<evidence type="ECO:0000313" key="2">
    <source>
        <dbReference type="Proteomes" id="UP000730482"/>
    </source>
</evidence>
<dbReference type="Proteomes" id="UP000730482">
    <property type="component" value="Unassembled WGS sequence"/>
</dbReference>
<keyword evidence="2" id="KW-1185">Reference proteome</keyword>
<organism evidence="1 2">
    <name type="scientific">Catenulispora pinistramenti</name>
    <dbReference type="NCBI Taxonomy" id="2705254"/>
    <lineage>
        <taxon>Bacteria</taxon>
        <taxon>Bacillati</taxon>
        <taxon>Actinomycetota</taxon>
        <taxon>Actinomycetes</taxon>
        <taxon>Catenulisporales</taxon>
        <taxon>Catenulisporaceae</taxon>
        <taxon>Catenulispora</taxon>
    </lineage>
</organism>
<protein>
    <recommendedName>
        <fullName evidence="3">Aminoglycoside phosphotransferase</fullName>
    </recommendedName>
</protein>
<reference evidence="1 2" key="1">
    <citation type="submission" date="2020-02" db="EMBL/GenBank/DDBJ databases">
        <title>Acidophilic actinobacteria isolated from forest soil.</title>
        <authorList>
            <person name="Golinska P."/>
        </authorList>
    </citation>
    <scope>NUCLEOTIDE SEQUENCE [LARGE SCALE GENOMIC DNA]</scope>
    <source>
        <strain evidence="1 2">NL8</strain>
    </source>
</reference>
<evidence type="ECO:0008006" key="3">
    <source>
        <dbReference type="Google" id="ProtNLM"/>
    </source>
</evidence>
<name>A0ABS5KWE1_9ACTN</name>
<gene>
    <name evidence="1" type="ORF">KGQ19_26130</name>
</gene>
<accession>A0ABS5KWE1</accession>
<proteinExistence type="predicted"/>
<evidence type="ECO:0000313" key="1">
    <source>
        <dbReference type="EMBL" id="MBS2550353.1"/>
    </source>
</evidence>
<dbReference type="EMBL" id="JAAFYZ010000100">
    <property type="protein sequence ID" value="MBS2550353.1"/>
    <property type="molecule type" value="Genomic_DNA"/>
</dbReference>